<evidence type="ECO:0000256" key="3">
    <source>
        <dbReference type="ARBA" id="ARBA00022679"/>
    </source>
</evidence>
<evidence type="ECO:0000256" key="1">
    <source>
        <dbReference type="ARBA" id="ARBA00012513"/>
    </source>
</evidence>
<dbReference type="SMART" id="SM00220">
    <property type="entry name" value="S_TKc"/>
    <property type="match status" value="1"/>
</dbReference>
<dbReference type="InterPro" id="IPR051334">
    <property type="entry name" value="SRPK"/>
</dbReference>
<evidence type="ECO:0000256" key="8">
    <source>
        <dbReference type="ARBA" id="ARBA00048679"/>
    </source>
</evidence>
<name>A0ABR0JVA1_9EURO</name>
<evidence type="ECO:0000256" key="2">
    <source>
        <dbReference type="ARBA" id="ARBA00022527"/>
    </source>
</evidence>
<evidence type="ECO:0000256" key="6">
    <source>
        <dbReference type="ARBA" id="ARBA00022840"/>
    </source>
</evidence>
<dbReference type="PROSITE" id="PS50011">
    <property type="entry name" value="PROTEIN_KINASE_DOM"/>
    <property type="match status" value="1"/>
</dbReference>
<dbReference type="InterPro" id="IPR011009">
    <property type="entry name" value="Kinase-like_dom_sf"/>
</dbReference>
<dbReference type="EMBL" id="JAVRRG010000290">
    <property type="protein sequence ID" value="KAK5074427.1"/>
    <property type="molecule type" value="Genomic_DNA"/>
</dbReference>
<keyword evidence="3" id="KW-0808">Transferase</keyword>
<dbReference type="PROSITE" id="PS00108">
    <property type="entry name" value="PROTEIN_KINASE_ST"/>
    <property type="match status" value="1"/>
</dbReference>
<keyword evidence="5" id="KW-0418">Kinase</keyword>
<dbReference type="InterPro" id="IPR000719">
    <property type="entry name" value="Prot_kinase_dom"/>
</dbReference>
<comment type="catalytic activity">
    <reaction evidence="8">
        <text>L-seryl-[protein] + ATP = O-phospho-L-seryl-[protein] + ADP + H(+)</text>
        <dbReference type="Rhea" id="RHEA:17989"/>
        <dbReference type="Rhea" id="RHEA-COMP:9863"/>
        <dbReference type="Rhea" id="RHEA-COMP:11604"/>
        <dbReference type="ChEBI" id="CHEBI:15378"/>
        <dbReference type="ChEBI" id="CHEBI:29999"/>
        <dbReference type="ChEBI" id="CHEBI:30616"/>
        <dbReference type="ChEBI" id="CHEBI:83421"/>
        <dbReference type="ChEBI" id="CHEBI:456216"/>
        <dbReference type="EC" id="2.7.11.1"/>
    </reaction>
</comment>
<evidence type="ECO:0000256" key="5">
    <source>
        <dbReference type="ARBA" id="ARBA00022777"/>
    </source>
</evidence>
<dbReference type="InterPro" id="IPR008271">
    <property type="entry name" value="Ser/Thr_kinase_AS"/>
</dbReference>
<accession>A0ABR0JVA1</accession>
<protein>
    <recommendedName>
        <fullName evidence="1">non-specific serine/threonine protein kinase</fullName>
        <ecNumber evidence="1">2.7.11.1</ecNumber>
    </recommendedName>
</protein>
<reference evidence="10 11" key="1">
    <citation type="submission" date="2023-08" db="EMBL/GenBank/DDBJ databases">
        <title>Black Yeasts Isolated from many extreme environments.</title>
        <authorList>
            <person name="Coleine C."/>
            <person name="Stajich J.E."/>
            <person name="Selbmann L."/>
        </authorList>
    </citation>
    <scope>NUCLEOTIDE SEQUENCE [LARGE SCALE GENOMIC DNA]</scope>
    <source>
        <strain evidence="10 11">CCFEE 5885</strain>
    </source>
</reference>
<dbReference type="Gene3D" id="1.10.510.10">
    <property type="entry name" value="Transferase(Phosphotransferase) domain 1"/>
    <property type="match status" value="1"/>
</dbReference>
<keyword evidence="11" id="KW-1185">Reference proteome</keyword>
<keyword evidence="6" id="KW-0067">ATP-binding</keyword>
<dbReference type="PANTHER" id="PTHR47634">
    <property type="entry name" value="PROTEIN KINASE DOMAIN-CONTAINING PROTEIN-RELATED"/>
    <property type="match status" value="1"/>
</dbReference>
<dbReference type="Gene3D" id="3.30.200.20">
    <property type="entry name" value="Phosphorylase Kinase, domain 1"/>
    <property type="match status" value="1"/>
</dbReference>
<sequence length="388" mass="44579">MTFSDPIEEETLPRYRPDDYFPVSIGQVFNEKFKILAKLGFGSESTTWLAKDLTRWRFQNNRFVALKILTKNAKDNRSALSELALSKQIAEADPKHEGLRYVRTVLESFEIESQRGIHLCLVYELMRETLSTFQRRLRHGCIPGNLLKPLLRFLLTGLDYLHTQCHIIHTDLKPENILLGIEDERIIHELIQEEEKDPTPAKIYNDRRIYPHRNFGNLRGAPGRPKIGDFGLAIRSSQHMYSHPIQPDCLQAPEVILRAGWSYSADIWNLGVMVWDLLEGRALFDAWNPEAEDYAANMHLAEMISVLGPPPELLLLRGQLTSHFFTSEGDLIVGKAAKPRYSGLDDTITMLSGDDKRNFLRFIARMLEWLPEDRATAKELLADPWLDS</sequence>
<keyword evidence="2" id="KW-0723">Serine/threonine-protein kinase</keyword>
<keyword evidence="4" id="KW-0547">Nucleotide-binding</keyword>
<dbReference type="Pfam" id="PF00069">
    <property type="entry name" value="Pkinase"/>
    <property type="match status" value="1"/>
</dbReference>
<dbReference type="Proteomes" id="UP001345013">
    <property type="component" value="Unassembled WGS sequence"/>
</dbReference>
<evidence type="ECO:0000256" key="7">
    <source>
        <dbReference type="ARBA" id="ARBA00047899"/>
    </source>
</evidence>
<dbReference type="SUPFAM" id="SSF56112">
    <property type="entry name" value="Protein kinase-like (PK-like)"/>
    <property type="match status" value="1"/>
</dbReference>
<comment type="catalytic activity">
    <reaction evidence="7">
        <text>L-threonyl-[protein] + ATP = O-phospho-L-threonyl-[protein] + ADP + H(+)</text>
        <dbReference type="Rhea" id="RHEA:46608"/>
        <dbReference type="Rhea" id="RHEA-COMP:11060"/>
        <dbReference type="Rhea" id="RHEA-COMP:11605"/>
        <dbReference type="ChEBI" id="CHEBI:15378"/>
        <dbReference type="ChEBI" id="CHEBI:30013"/>
        <dbReference type="ChEBI" id="CHEBI:30616"/>
        <dbReference type="ChEBI" id="CHEBI:61977"/>
        <dbReference type="ChEBI" id="CHEBI:456216"/>
        <dbReference type="EC" id="2.7.11.1"/>
    </reaction>
</comment>
<proteinExistence type="predicted"/>
<feature type="domain" description="Protein kinase" evidence="9">
    <location>
        <begin position="33"/>
        <end position="386"/>
    </location>
</feature>
<evidence type="ECO:0000256" key="4">
    <source>
        <dbReference type="ARBA" id="ARBA00022741"/>
    </source>
</evidence>
<dbReference type="EC" id="2.7.11.1" evidence="1"/>
<evidence type="ECO:0000313" key="10">
    <source>
        <dbReference type="EMBL" id="KAK5074427.1"/>
    </source>
</evidence>
<evidence type="ECO:0000259" key="9">
    <source>
        <dbReference type="PROSITE" id="PS50011"/>
    </source>
</evidence>
<organism evidence="10 11">
    <name type="scientific">Lithohypha guttulata</name>
    <dbReference type="NCBI Taxonomy" id="1690604"/>
    <lineage>
        <taxon>Eukaryota</taxon>
        <taxon>Fungi</taxon>
        <taxon>Dikarya</taxon>
        <taxon>Ascomycota</taxon>
        <taxon>Pezizomycotina</taxon>
        <taxon>Eurotiomycetes</taxon>
        <taxon>Chaetothyriomycetidae</taxon>
        <taxon>Chaetothyriales</taxon>
        <taxon>Trichomeriaceae</taxon>
        <taxon>Lithohypha</taxon>
    </lineage>
</organism>
<dbReference type="PANTHER" id="PTHR47634:SF9">
    <property type="entry name" value="PROTEIN KINASE DOMAIN-CONTAINING PROTEIN-RELATED"/>
    <property type="match status" value="1"/>
</dbReference>
<gene>
    <name evidence="10" type="ORF">LTR24_010230</name>
</gene>
<evidence type="ECO:0000313" key="11">
    <source>
        <dbReference type="Proteomes" id="UP001345013"/>
    </source>
</evidence>
<comment type="caution">
    <text evidence="10">The sequence shown here is derived from an EMBL/GenBank/DDBJ whole genome shotgun (WGS) entry which is preliminary data.</text>
</comment>